<name>A0A8K0REC7_9PLEO</name>
<reference evidence="1" key="1">
    <citation type="journal article" date="2021" name="Nat. Commun.">
        <title>Genetic determinants of endophytism in the Arabidopsis root mycobiome.</title>
        <authorList>
            <person name="Mesny F."/>
            <person name="Miyauchi S."/>
            <person name="Thiergart T."/>
            <person name="Pickel B."/>
            <person name="Atanasova L."/>
            <person name="Karlsson M."/>
            <person name="Huettel B."/>
            <person name="Barry K.W."/>
            <person name="Haridas S."/>
            <person name="Chen C."/>
            <person name="Bauer D."/>
            <person name="Andreopoulos W."/>
            <person name="Pangilinan J."/>
            <person name="LaButti K."/>
            <person name="Riley R."/>
            <person name="Lipzen A."/>
            <person name="Clum A."/>
            <person name="Drula E."/>
            <person name="Henrissat B."/>
            <person name="Kohler A."/>
            <person name="Grigoriev I.V."/>
            <person name="Martin F.M."/>
            <person name="Hacquard S."/>
        </authorList>
    </citation>
    <scope>NUCLEOTIDE SEQUENCE</scope>
    <source>
        <strain evidence="1">MPI-SDFR-AT-0120</strain>
    </source>
</reference>
<gene>
    <name evidence="1" type="ORF">FB567DRAFT_546185</name>
</gene>
<evidence type="ECO:0000313" key="2">
    <source>
        <dbReference type="Proteomes" id="UP000813461"/>
    </source>
</evidence>
<keyword evidence="2" id="KW-1185">Reference proteome</keyword>
<dbReference type="EMBL" id="JAGMVJ010000004">
    <property type="protein sequence ID" value="KAH7091464.1"/>
    <property type="molecule type" value="Genomic_DNA"/>
</dbReference>
<dbReference type="OrthoDB" id="4500473at2759"/>
<proteinExistence type="predicted"/>
<evidence type="ECO:0000313" key="1">
    <source>
        <dbReference type="EMBL" id="KAH7091464.1"/>
    </source>
</evidence>
<dbReference type="Proteomes" id="UP000813461">
    <property type="component" value="Unassembled WGS sequence"/>
</dbReference>
<dbReference type="AlphaFoldDB" id="A0A8K0REC7"/>
<protein>
    <submittedName>
        <fullName evidence="1">Uncharacterized protein</fullName>
    </submittedName>
</protein>
<comment type="caution">
    <text evidence="1">The sequence shown here is derived from an EMBL/GenBank/DDBJ whole genome shotgun (WGS) entry which is preliminary data.</text>
</comment>
<organism evidence="1 2">
    <name type="scientific">Paraphoma chrysanthemicola</name>
    <dbReference type="NCBI Taxonomy" id="798071"/>
    <lineage>
        <taxon>Eukaryota</taxon>
        <taxon>Fungi</taxon>
        <taxon>Dikarya</taxon>
        <taxon>Ascomycota</taxon>
        <taxon>Pezizomycotina</taxon>
        <taxon>Dothideomycetes</taxon>
        <taxon>Pleosporomycetidae</taxon>
        <taxon>Pleosporales</taxon>
        <taxon>Pleosporineae</taxon>
        <taxon>Phaeosphaeriaceae</taxon>
        <taxon>Paraphoma</taxon>
    </lineage>
</organism>
<sequence length="259" mass="28693">MPKLYYFQAPSFSIDADCEIAPRLGSIFYSLERLIDPLNQHDHLYIPKTSINTSKIEKLCETKGTGYMAAVGLNANIANGIGGSADVVYALATEKKTKYCCESLETVEFEPSEQFIIDSVMASQRVQATLDKALFGRKRIYMITGLKIATRFSSSTSESSQHGPKMRVGIDATGFGIPVAACPEVELATSRTRSIIHGRTRNKIIFAYRVVRIKQGRSGDASWKYRSGGKYGLGQDEDEDEDVTWEVEALDEENVYADS</sequence>
<accession>A0A8K0REC7</accession>